<evidence type="ECO:0000256" key="1">
    <source>
        <dbReference type="ARBA" id="ARBA00007637"/>
    </source>
</evidence>
<dbReference type="Pfam" id="PF01370">
    <property type="entry name" value="Epimerase"/>
    <property type="match status" value="1"/>
</dbReference>
<name>A0AAX4JMA4_9TREE</name>
<dbReference type="GeneID" id="91091188"/>
<dbReference type="GO" id="GO:0016491">
    <property type="term" value="F:oxidoreductase activity"/>
    <property type="evidence" value="ECO:0007669"/>
    <property type="project" value="UniProtKB-KW"/>
</dbReference>
<keyword evidence="2" id="KW-0560">Oxidoreductase</keyword>
<gene>
    <name evidence="5" type="ORF">L201_000516</name>
</gene>
<sequence>MHVLLTGSAGVVGSSTLAYFLEQGHKVTALDIIPLPTIITDTFPKGYEANLNPYVIDLKDIRKLEAIIEESIEKIGKFDGCVHIGGIPNPLSHEPTFVYNTNVTTNYNILQTCVKYDIKRIVQATSVNGYGMSFCPPGHKYWDELPVTEQTTPYPEDPYATSKICCEIQASAITRYYPEFRVASLRYHMCKPNYKDSSNFSRMQSLWGWVSLESCARAALLGLTSQGWKGHETFILASNDIVWDGNLDQTERFTGEKVSSLDLLEYSWKGRYDESKLNRQWWANNPRRGFWDTTKAQKVLGWSHDDNCP</sequence>
<evidence type="ECO:0000313" key="6">
    <source>
        <dbReference type="Proteomes" id="UP001355207"/>
    </source>
</evidence>
<dbReference type="SUPFAM" id="SSF51735">
    <property type="entry name" value="NAD(P)-binding Rossmann-fold domains"/>
    <property type="match status" value="1"/>
</dbReference>
<dbReference type="InterPro" id="IPR001509">
    <property type="entry name" value="Epimerase_deHydtase"/>
</dbReference>
<proteinExistence type="inferred from homology"/>
<dbReference type="Gene3D" id="3.40.50.720">
    <property type="entry name" value="NAD(P)-binding Rossmann-like Domain"/>
    <property type="match status" value="1"/>
</dbReference>
<dbReference type="AlphaFoldDB" id="A0AAX4JMA4"/>
<dbReference type="PANTHER" id="PTHR43103">
    <property type="entry name" value="NUCLEOSIDE-DIPHOSPHATE-SUGAR EPIMERASE"/>
    <property type="match status" value="1"/>
</dbReference>
<keyword evidence="6" id="KW-1185">Reference proteome</keyword>
<dbReference type="RefSeq" id="XP_066072413.1">
    <property type="nucleotide sequence ID" value="XM_066216316.1"/>
</dbReference>
<accession>A0AAX4JMA4</accession>
<reference evidence="5 6" key="1">
    <citation type="submission" date="2024-01" db="EMBL/GenBank/DDBJ databases">
        <title>Comparative genomics of Cryptococcus and Kwoniella reveals pathogenesis evolution and contrasting modes of karyotype evolution via chromosome fusion or intercentromeric recombination.</title>
        <authorList>
            <person name="Coelho M.A."/>
            <person name="David-Palma M."/>
            <person name="Shea T."/>
            <person name="Bowers K."/>
            <person name="McGinley-Smith S."/>
            <person name="Mohammad A.W."/>
            <person name="Gnirke A."/>
            <person name="Yurkov A.M."/>
            <person name="Nowrousian M."/>
            <person name="Sun S."/>
            <person name="Cuomo C.A."/>
            <person name="Heitman J."/>
        </authorList>
    </citation>
    <scope>NUCLEOTIDE SEQUENCE [LARGE SCALE GENOMIC DNA]</scope>
    <source>
        <strain evidence="5 6">CBS 6074</strain>
    </source>
</reference>
<evidence type="ECO:0000256" key="3">
    <source>
        <dbReference type="ARBA" id="ARBA00023027"/>
    </source>
</evidence>
<evidence type="ECO:0000313" key="5">
    <source>
        <dbReference type="EMBL" id="WWC85650.1"/>
    </source>
</evidence>
<feature type="domain" description="NAD-dependent epimerase/dehydratase" evidence="4">
    <location>
        <begin position="3"/>
        <end position="187"/>
    </location>
</feature>
<dbReference type="Proteomes" id="UP001355207">
    <property type="component" value="Chromosome 1"/>
</dbReference>
<organism evidence="5 6">
    <name type="scientific">Kwoniella dendrophila CBS 6074</name>
    <dbReference type="NCBI Taxonomy" id="1295534"/>
    <lineage>
        <taxon>Eukaryota</taxon>
        <taxon>Fungi</taxon>
        <taxon>Dikarya</taxon>
        <taxon>Basidiomycota</taxon>
        <taxon>Agaricomycotina</taxon>
        <taxon>Tremellomycetes</taxon>
        <taxon>Tremellales</taxon>
        <taxon>Cryptococcaceae</taxon>
        <taxon>Kwoniella</taxon>
    </lineage>
</organism>
<evidence type="ECO:0000259" key="4">
    <source>
        <dbReference type="Pfam" id="PF01370"/>
    </source>
</evidence>
<dbReference type="EMBL" id="CP144098">
    <property type="protein sequence ID" value="WWC85650.1"/>
    <property type="molecule type" value="Genomic_DNA"/>
</dbReference>
<comment type="similarity">
    <text evidence="1">Belongs to the NAD(P)-dependent epimerase/dehydratase family.</text>
</comment>
<evidence type="ECO:0000256" key="2">
    <source>
        <dbReference type="ARBA" id="ARBA00023002"/>
    </source>
</evidence>
<protein>
    <recommendedName>
        <fullName evidence="4">NAD-dependent epimerase/dehydratase domain-containing protein</fullName>
    </recommendedName>
</protein>
<dbReference type="PANTHER" id="PTHR43103:SF5">
    <property type="entry name" value="4-EPIMERASE, PUTATIVE (AFU_ORTHOLOGUE AFUA_7G00360)-RELATED"/>
    <property type="match status" value="1"/>
</dbReference>
<dbReference type="InterPro" id="IPR036291">
    <property type="entry name" value="NAD(P)-bd_dom_sf"/>
</dbReference>
<keyword evidence="3" id="KW-0520">NAD</keyword>